<sequence>MNGHGTRPTADAILNSLHAADQLAELHDAPPAWETPAPLGQRGELPPFPVHALPAWVAEHVSAVTEETQTPLDLASCVSLAALSTAAGGRAVVNVRGSWVEPVNLFVLVAMPPGSRKSAVFRAMTAPLVHAEAVLLSRIGSQIAEAEVARHRRPQVEVCRGSTTITQNRSRKRPQRLP</sequence>
<gene>
    <name evidence="1" type="ORF">E1286_44790</name>
</gene>
<keyword evidence="2" id="KW-1185">Reference proteome</keyword>
<dbReference type="Proteomes" id="UP000295302">
    <property type="component" value="Unassembled WGS sequence"/>
</dbReference>
<evidence type="ECO:0000313" key="1">
    <source>
        <dbReference type="EMBL" id="TDD31528.1"/>
    </source>
</evidence>
<dbReference type="Pfam" id="PF13148">
    <property type="entry name" value="DUF3987"/>
    <property type="match status" value="1"/>
</dbReference>
<name>A0A4R4XK75_9ACTN</name>
<reference evidence="1 2" key="1">
    <citation type="submission" date="2019-03" db="EMBL/GenBank/DDBJ databases">
        <title>Draft genome sequences of novel Actinobacteria.</title>
        <authorList>
            <person name="Sahin N."/>
            <person name="Ay H."/>
            <person name="Saygin H."/>
        </authorList>
    </citation>
    <scope>NUCLEOTIDE SEQUENCE [LARGE SCALE GENOMIC DNA]</scope>
    <source>
        <strain evidence="1 2">CH32</strain>
    </source>
</reference>
<dbReference type="OrthoDB" id="5150132at2"/>
<proteinExistence type="predicted"/>
<dbReference type="InterPro" id="IPR025048">
    <property type="entry name" value="DUF3987"/>
</dbReference>
<accession>A0A4R4XK75</accession>
<protein>
    <submittedName>
        <fullName evidence="1">DUF3987 domain-containing protein</fullName>
    </submittedName>
</protein>
<evidence type="ECO:0000313" key="2">
    <source>
        <dbReference type="Proteomes" id="UP000295302"/>
    </source>
</evidence>
<organism evidence="1 2">
    <name type="scientific">Nonomuraea terrae</name>
    <dbReference type="NCBI Taxonomy" id="2530383"/>
    <lineage>
        <taxon>Bacteria</taxon>
        <taxon>Bacillati</taxon>
        <taxon>Actinomycetota</taxon>
        <taxon>Actinomycetes</taxon>
        <taxon>Streptosporangiales</taxon>
        <taxon>Streptosporangiaceae</taxon>
        <taxon>Nonomuraea</taxon>
    </lineage>
</organism>
<dbReference type="AlphaFoldDB" id="A0A4R4XK75"/>
<comment type="caution">
    <text evidence="1">The sequence shown here is derived from an EMBL/GenBank/DDBJ whole genome shotgun (WGS) entry which is preliminary data.</text>
</comment>
<dbReference type="EMBL" id="SMKQ01000314">
    <property type="protein sequence ID" value="TDD31528.1"/>
    <property type="molecule type" value="Genomic_DNA"/>
</dbReference>